<dbReference type="PANTHER" id="PTHR35176:SF6">
    <property type="entry name" value="HEME OXYGENASE HI_0854-RELATED"/>
    <property type="match status" value="1"/>
</dbReference>
<organism evidence="3 4">
    <name type="scientific">Sphaerobacter thermophilus (strain ATCC 49802 / DSM 20745 / KCCM 41009 / NCIMB 13125 / S 6022)</name>
    <dbReference type="NCBI Taxonomy" id="479434"/>
    <lineage>
        <taxon>Bacteria</taxon>
        <taxon>Pseudomonadati</taxon>
        <taxon>Thermomicrobiota</taxon>
        <taxon>Thermomicrobia</taxon>
        <taxon>Sphaerobacterales</taxon>
        <taxon>Sphaerobacterineae</taxon>
        <taxon>Sphaerobacteraceae</taxon>
        <taxon>Sphaerobacter</taxon>
    </lineage>
</organism>
<evidence type="ECO:0000256" key="1">
    <source>
        <dbReference type="ARBA" id="ARBA00023002"/>
    </source>
</evidence>
<name>D1C9U4_SPHTD</name>
<dbReference type="PANTHER" id="PTHR35176">
    <property type="entry name" value="HEME OXYGENASE HI_0854-RELATED"/>
    <property type="match status" value="1"/>
</dbReference>
<dbReference type="RefSeq" id="WP_012873622.1">
    <property type="nucleotide sequence ID" value="NC_013524.1"/>
</dbReference>
<evidence type="ECO:0000259" key="2">
    <source>
        <dbReference type="Pfam" id="PF01243"/>
    </source>
</evidence>
<accession>D1C9U4</accession>
<dbReference type="Pfam" id="PF01243">
    <property type="entry name" value="PNPOx_N"/>
    <property type="match status" value="1"/>
</dbReference>
<dbReference type="SUPFAM" id="SSF50475">
    <property type="entry name" value="FMN-binding split barrel"/>
    <property type="match status" value="1"/>
</dbReference>
<evidence type="ECO:0000313" key="3">
    <source>
        <dbReference type="EMBL" id="ACZ40587.1"/>
    </source>
</evidence>
<dbReference type="STRING" id="479434.Sthe_3187"/>
<dbReference type="InterPro" id="IPR011576">
    <property type="entry name" value="Pyridox_Oxase_N"/>
</dbReference>
<dbReference type="Proteomes" id="UP000002027">
    <property type="component" value="Chromosome 2"/>
</dbReference>
<evidence type="ECO:0000313" key="4">
    <source>
        <dbReference type="Proteomes" id="UP000002027"/>
    </source>
</evidence>
<dbReference type="GO" id="GO:0070967">
    <property type="term" value="F:coenzyme F420 binding"/>
    <property type="evidence" value="ECO:0007669"/>
    <property type="project" value="TreeGrafter"/>
</dbReference>
<dbReference type="OrthoDB" id="163864at2"/>
<gene>
    <name evidence="3" type="ordered locus">Sthe_3187</name>
</gene>
<reference evidence="4" key="1">
    <citation type="submission" date="2009-11" db="EMBL/GenBank/DDBJ databases">
        <title>The complete chromosome 2 of Sphaerobacter thermophilus DSM 20745.</title>
        <authorList>
            <person name="Lucas S."/>
            <person name="Copeland A."/>
            <person name="Lapidus A."/>
            <person name="Glavina del Rio T."/>
            <person name="Dalin E."/>
            <person name="Tice H."/>
            <person name="Bruce D."/>
            <person name="Goodwin L."/>
            <person name="Pitluck S."/>
            <person name="Kyrpides N."/>
            <person name="Mavromatis K."/>
            <person name="Ivanova N."/>
            <person name="Mikhailova N."/>
            <person name="LaButti K.M."/>
            <person name="Clum A."/>
            <person name="Sun H.I."/>
            <person name="Brettin T."/>
            <person name="Detter J.C."/>
            <person name="Han C."/>
            <person name="Larimer F."/>
            <person name="Land M."/>
            <person name="Hauser L."/>
            <person name="Markowitz V."/>
            <person name="Cheng J.F."/>
            <person name="Hugenholtz P."/>
            <person name="Woyke T."/>
            <person name="Wu D."/>
            <person name="Steenblock K."/>
            <person name="Schneider S."/>
            <person name="Pukall R."/>
            <person name="Goeker M."/>
            <person name="Klenk H.P."/>
            <person name="Eisen J.A."/>
        </authorList>
    </citation>
    <scope>NUCLEOTIDE SEQUENCE [LARGE SCALE GENOMIC DNA]</scope>
    <source>
        <strain evidence="4">ATCC 49802 / DSM 20745 / S 6022</strain>
    </source>
</reference>
<dbReference type="EMBL" id="CP001824">
    <property type="protein sequence ID" value="ACZ40587.1"/>
    <property type="molecule type" value="Genomic_DNA"/>
</dbReference>
<sequence length="138" mass="16236">MLDTTTEWGRLVERRLREEEVIWLTTVRRDGQPQPIPVWFLWDGETILIYSRPDQQKVRNIRHNPKVSLHFNTDEYGDSVVRIDGVAEIVPDAPPVTEVPEMIEKYRDGIRRIGSDPESFARDYSVAIRVVPQRFYGW</sequence>
<dbReference type="InterPro" id="IPR052019">
    <property type="entry name" value="F420H2_bilvrd_red/Heme_oxyg"/>
</dbReference>
<feature type="domain" description="Pyridoxamine 5'-phosphate oxidase N-terminal" evidence="2">
    <location>
        <begin position="13"/>
        <end position="138"/>
    </location>
</feature>
<dbReference type="AlphaFoldDB" id="D1C9U4"/>
<dbReference type="NCBIfam" id="TIGR03618">
    <property type="entry name" value="Rv1155_F420"/>
    <property type="match status" value="1"/>
</dbReference>
<reference evidence="3 4" key="2">
    <citation type="journal article" date="2010" name="Stand. Genomic Sci.">
        <title>Complete genome sequence of Desulfohalobium retbaense type strain (HR(100)).</title>
        <authorList>
            <person name="Spring S."/>
            <person name="Nolan M."/>
            <person name="Lapidus A."/>
            <person name="Glavina Del Rio T."/>
            <person name="Copeland A."/>
            <person name="Tice H."/>
            <person name="Cheng J.F."/>
            <person name="Lucas S."/>
            <person name="Land M."/>
            <person name="Chen F."/>
            <person name="Bruce D."/>
            <person name="Goodwin L."/>
            <person name="Pitluck S."/>
            <person name="Ivanova N."/>
            <person name="Mavromatis K."/>
            <person name="Mikhailova N."/>
            <person name="Pati A."/>
            <person name="Chen A."/>
            <person name="Palaniappan K."/>
            <person name="Hauser L."/>
            <person name="Chang Y.J."/>
            <person name="Jeffries C.D."/>
            <person name="Munk C."/>
            <person name="Kiss H."/>
            <person name="Chain P."/>
            <person name="Han C."/>
            <person name="Brettin T."/>
            <person name="Detter J.C."/>
            <person name="Schuler E."/>
            <person name="Goker M."/>
            <person name="Rohde M."/>
            <person name="Bristow J."/>
            <person name="Eisen J.A."/>
            <person name="Markowitz V."/>
            <person name="Hugenholtz P."/>
            <person name="Kyrpides N.C."/>
            <person name="Klenk H.P."/>
        </authorList>
    </citation>
    <scope>NUCLEOTIDE SEQUENCE [LARGE SCALE GENOMIC DNA]</scope>
    <source>
        <strain evidence="4">ATCC 49802 / DSM 20745 / S 6022</strain>
    </source>
</reference>
<dbReference type="eggNOG" id="COG3871">
    <property type="taxonomic scope" value="Bacteria"/>
</dbReference>
<keyword evidence="4" id="KW-1185">Reference proteome</keyword>
<dbReference type="GO" id="GO:0005829">
    <property type="term" value="C:cytosol"/>
    <property type="evidence" value="ECO:0007669"/>
    <property type="project" value="TreeGrafter"/>
</dbReference>
<dbReference type="InterPro" id="IPR012349">
    <property type="entry name" value="Split_barrel_FMN-bd"/>
</dbReference>
<dbReference type="InterPro" id="IPR019966">
    <property type="entry name" value="F420-dep_enz_PPOX_Rv3369"/>
</dbReference>
<dbReference type="GO" id="GO:0016627">
    <property type="term" value="F:oxidoreductase activity, acting on the CH-CH group of donors"/>
    <property type="evidence" value="ECO:0007669"/>
    <property type="project" value="TreeGrafter"/>
</dbReference>
<dbReference type="InterPro" id="IPR019920">
    <property type="entry name" value="F420-binding_dom_put"/>
</dbReference>
<dbReference type="NCBIfam" id="TIGR03667">
    <property type="entry name" value="Rv3369"/>
    <property type="match status" value="1"/>
</dbReference>
<dbReference type="InParanoid" id="D1C9U4"/>
<dbReference type="HOGENOM" id="CLU_150521_0_0_0"/>
<keyword evidence="1" id="KW-0560">Oxidoreductase</keyword>
<dbReference type="KEGG" id="sti:Sthe_3187"/>
<dbReference type="Gene3D" id="2.30.110.10">
    <property type="entry name" value="Electron Transport, Fmn-binding Protein, Chain A"/>
    <property type="match status" value="1"/>
</dbReference>
<proteinExistence type="predicted"/>
<protein>
    <submittedName>
        <fullName evidence="3">PPOX class putative F420-dependent enzyme</fullName>
    </submittedName>
</protein>